<comment type="caution">
    <text evidence="2">The sequence shown here is derived from an EMBL/GenBank/DDBJ whole genome shotgun (WGS) entry which is preliminary data.</text>
</comment>
<gene>
    <name evidence="2" type="ORF">C8A05DRAFT_20538</name>
</gene>
<evidence type="ECO:0000313" key="2">
    <source>
        <dbReference type="EMBL" id="KAK3896492.1"/>
    </source>
</evidence>
<dbReference type="AlphaFoldDB" id="A0AAN6RLT2"/>
<proteinExistence type="predicted"/>
<evidence type="ECO:0000313" key="3">
    <source>
        <dbReference type="Proteomes" id="UP001303889"/>
    </source>
</evidence>
<protein>
    <submittedName>
        <fullName evidence="2">Uncharacterized protein</fullName>
    </submittedName>
</protein>
<name>A0AAN6RLT2_9PEZI</name>
<reference evidence="2" key="2">
    <citation type="submission" date="2023-05" db="EMBL/GenBank/DDBJ databases">
        <authorList>
            <consortium name="Lawrence Berkeley National Laboratory"/>
            <person name="Steindorff A."/>
            <person name="Hensen N."/>
            <person name="Bonometti L."/>
            <person name="Westerberg I."/>
            <person name="Brannstrom I.O."/>
            <person name="Guillou S."/>
            <person name="Cros-Aarteil S."/>
            <person name="Calhoun S."/>
            <person name="Haridas S."/>
            <person name="Kuo A."/>
            <person name="Mondo S."/>
            <person name="Pangilinan J."/>
            <person name="Riley R."/>
            <person name="Labutti K."/>
            <person name="Andreopoulos B."/>
            <person name="Lipzen A."/>
            <person name="Chen C."/>
            <person name="Yanf M."/>
            <person name="Daum C."/>
            <person name="Ng V."/>
            <person name="Clum A."/>
            <person name="Ohm R."/>
            <person name="Martin F."/>
            <person name="Silar P."/>
            <person name="Natvig D."/>
            <person name="Lalanne C."/>
            <person name="Gautier V."/>
            <person name="Ament-Velasquez S.L."/>
            <person name="Kruys A."/>
            <person name="Hutchinson M.I."/>
            <person name="Powell A.J."/>
            <person name="Barry K."/>
            <person name="Miller A.N."/>
            <person name="Grigoriev I.V."/>
            <person name="Debuchy R."/>
            <person name="Gladieux P."/>
            <person name="Thoren M.H."/>
            <person name="Johannesson H."/>
        </authorList>
    </citation>
    <scope>NUCLEOTIDE SEQUENCE</scope>
    <source>
        <strain evidence="2">CBS 103.79</strain>
    </source>
</reference>
<feature type="region of interest" description="Disordered" evidence="1">
    <location>
        <begin position="202"/>
        <end position="221"/>
    </location>
</feature>
<evidence type="ECO:0000256" key="1">
    <source>
        <dbReference type="SAM" id="MobiDB-lite"/>
    </source>
</evidence>
<dbReference type="Proteomes" id="UP001303889">
    <property type="component" value="Unassembled WGS sequence"/>
</dbReference>
<organism evidence="2 3">
    <name type="scientific">Staphylotrichum tortipilum</name>
    <dbReference type="NCBI Taxonomy" id="2831512"/>
    <lineage>
        <taxon>Eukaryota</taxon>
        <taxon>Fungi</taxon>
        <taxon>Dikarya</taxon>
        <taxon>Ascomycota</taxon>
        <taxon>Pezizomycotina</taxon>
        <taxon>Sordariomycetes</taxon>
        <taxon>Sordariomycetidae</taxon>
        <taxon>Sordariales</taxon>
        <taxon>Chaetomiaceae</taxon>
        <taxon>Staphylotrichum</taxon>
    </lineage>
</organism>
<dbReference type="EMBL" id="MU856594">
    <property type="protein sequence ID" value="KAK3896492.1"/>
    <property type="molecule type" value="Genomic_DNA"/>
</dbReference>
<keyword evidence="3" id="KW-1185">Reference proteome</keyword>
<reference evidence="2" key="1">
    <citation type="journal article" date="2023" name="Mol. Phylogenet. Evol.">
        <title>Genome-scale phylogeny and comparative genomics of the fungal order Sordariales.</title>
        <authorList>
            <person name="Hensen N."/>
            <person name="Bonometti L."/>
            <person name="Westerberg I."/>
            <person name="Brannstrom I.O."/>
            <person name="Guillou S."/>
            <person name="Cros-Aarteil S."/>
            <person name="Calhoun S."/>
            <person name="Haridas S."/>
            <person name="Kuo A."/>
            <person name="Mondo S."/>
            <person name="Pangilinan J."/>
            <person name="Riley R."/>
            <person name="LaButti K."/>
            <person name="Andreopoulos B."/>
            <person name="Lipzen A."/>
            <person name="Chen C."/>
            <person name="Yan M."/>
            <person name="Daum C."/>
            <person name="Ng V."/>
            <person name="Clum A."/>
            <person name="Steindorff A."/>
            <person name="Ohm R.A."/>
            <person name="Martin F."/>
            <person name="Silar P."/>
            <person name="Natvig D.O."/>
            <person name="Lalanne C."/>
            <person name="Gautier V."/>
            <person name="Ament-Velasquez S.L."/>
            <person name="Kruys A."/>
            <person name="Hutchinson M.I."/>
            <person name="Powell A.J."/>
            <person name="Barry K."/>
            <person name="Miller A.N."/>
            <person name="Grigoriev I.V."/>
            <person name="Debuchy R."/>
            <person name="Gladieux P."/>
            <person name="Hiltunen Thoren M."/>
            <person name="Johannesson H."/>
        </authorList>
    </citation>
    <scope>NUCLEOTIDE SEQUENCE</scope>
    <source>
        <strain evidence="2">CBS 103.79</strain>
    </source>
</reference>
<feature type="non-terminal residue" evidence="2">
    <location>
        <position position="1"/>
    </location>
</feature>
<accession>A0AAN6RLT2</accession>
<sequence length="306" mass="33842">TANTSSVTIYDTAYTYNVSAGVGPFNASLIEPFKKFLQSLAPDYPYQVLPFTYFASAYILVLNPLLATIASPFQCTSPGCVAYILSGGLSMAGPWITTGYPDHSLVRLRDVPSVLMEFSGPVDSRFGDADCDVFGQAGFAIGIRVCVVEHPSPPGAIRAGEFRLFHILPPPSCTPPSNTLLTHPRHLCLPPRYHAPLTLHPHRPNPQHHHPRHFLHPPHHPRHLPNKLLHSHYHRDHSPPPSLTFLHPLVSPCPVLPAQLHRLRPPAPLFPRPSFLERLQTDAGPVHVRDRSAKLPERARLPVLAV</sequence>